<feature type="compositionally biased region" description="Polar residues" evidence="1">
    <location>
        <begin position="121"/>
        <end position="151"/>
    </location>
</feature>
<proteinExistence type="predicted"/>
<reference evidence="2 3" key="1">
    <citation type="journal article" date="2019" name="Sci. Rep.">
        <title>Orb-weaving spider Araneus ventricosus genome elucidates the spidroin gene catalogue.</title>
        <authorList>
            <person name="Kono N."/>
            <person name="Nakamura H."/>
            <person name="Ohtoshi R."/>
            <person name="Moran D.A.P."/>
            <person name="Shinohara A."/>
            <person name="Yoshida Y."/>
            <person name="Fujiwara M."/>
            <person name="Mori M."/>
            <person name="Tomita M."/>
            <person name="Arakawa K."/>
        </authorList>
    </citation>
    <scope>NUCLEOTIDE SEQUENCE [LARGE SCALE GENOMIC DNA]</scope>
</reference>
<keyword evidence="3" id="KW-1185">Reference proteome</keyword>
<protein>
    <submittedName>
        <fullName evidence="2">Uncharacterized protein</fullName>
    </submittedName>
</protein>
<organism evidence="2 3">
    <name type="scientific">Araneus ventricosus</name>
    <name type="common">Orbweaver spider</name>
    <name type="synonym">Epeira ventricosa</name>
    <dbReference type="NCBI Taxonomy" id="182803"/>
    <lineage>
        <taxon>Eukaryota</taxon>
        <taxon>Metazoa</taxon>
        <taxon>Ecdysozoa</taxon>
        <taxon>Arthropoda</taxon>
        <taxon>Chelicerata</taxon>
        <taxon>Arachnida</taxon>
        <taxon>Araneae</taxon>
        <taxon>Araneomorphae</taxon>
        <taxon>Entelegynae</taxon>
        <taxon>Araneoidea</taxon>
        <taxon>Araneidae</taxon>
        <taxon>Araneus</taxon>
    </lineage>
</organism>
<evidence type="ECO:0000313" key="2">
    <source>
        <dbReference type="EMBL" id="GBM96041.1"/>
    </source>
</evidence>
<evidence type="ECO:0000256" key="1">
    <source>
        <dbReference type="SAM" id="MobiDB-lite"/>
    </source>
</evidence>
<gene>
    <name evidence="2" type="ORF">AVEN_111436_1</name>
</gene>
<feature type="region of interest" description="Disordered" evidence="1">
    <location>
        <begin position="1"/>
        <end position="24"/>
    </location>
</feature>
<feature type="region of interest" description="Disordered" evidence="1">
    <location>
        <begin position="116"/>
        <end position="165"/>
    </location>
</feature>
<dbReference type="AlphaFoldDB" id="A0A4Y2K0N8"/>
<evidence type="ECO:0000313" key="3">
    <source>
        <dbReference type="Proteomes" id="UP000499080"/>
    </source>
</evidence>
<sequence length="165" mass="18154">MDKHQGETPPEDIPLFDSSNSPGKIQQGIQILEDEFPVKAARQGRRRTSSTSSVASTASFISTNMNNFFDSNTPIEVLLASLRKIINSTSGPASKQRHKLTVGLLEAGNAILDQLDKRTPKFSTPAPTENRKTQTCSTVNEKQQEILSEDSTPPRERSHPDPPLE</sequence>
<dbReference type="Proteomes" id="UP000499080">
    <property type="component" value="Unassembled WGS sequence"/>
</dbReference>
<feature type="compositionally biased region" description="Basic and acidic residues" evidence="1">
    <location>
        <begin position="152"/>
        <end position="165"/>
    </location>
</feature>
<comment type="caution">
    <text evidence="2">The sequence shown here is derived from an EMBL/GenBank/DDBJ whole genome shotgun (WGS) entry which is preliminary data.</text>
</comment>
<name>A0A4Y2K0N8_ARAVE</name>
<dbReference type="EMBL" id="BGPR01004113">
    <property type="protein sequence ID" value="GBM96041.1"/>
    <property type="molecule type" value="Genomic_DNA"/>
</dbReference>
<accession>A0A4Y2K0N8</accession>